<dbReference type="AlphaFoldDB" id="A0A644WX25"/>
<protein>
    <submittedName>
        <fullName evidence="1">Uncharacterized protein</fullName>
    </submittedName>
</protein>
<reference evidence="1" key="1">
    <citation type="submission" date="2019-08" db="EMBL/GenBank/DDBJ databases">
        <authorList>
            <person name="Kucharzyk K."/>
            <person name="Murdoch R.W."/>
            <person name="Higgins S."/>
            <person name="Loffler F."/>
        </authorList>
    </citation>
    <scope>NUCLEOTIDE SEQUENCE</scope>
</reference>
<organism evidence="1">
    <name type="scientific">bioreactor metagenome</name>
    <dbReference type="NCBI Taxonomy" id="1076179"/>
    <lineage>
        <taxon>unclassified sequences</taxon>
        <taxon>metagenomes</taxon>
        <taxon>ecological metagenomes</taxon>
    </lineage>
</organism>
<sequence>MEHLDLHRPAGLVLHVVPEQLHRDDCPVLGVRRSGVGQLQGKILRGGGSCQGHYQNKGAQHFRHFFHSLSPTFLLNLGKFAIAL</sequence>
<dbReference type="EMBL" id="VSSQ01001245">
    <property type="protein sequence ID" value="MPM06603.1"/>
    <property type="molecule type" value="Genomic_DNA"/>
</dbReference>
<accession>A0A644WX25</accession>
<name>A0A644WX25_9ZZZZ</name>
<evidence type="ECO:0000313" key="1">
    <source>
        <dbReference type="EMBL" id="MPM06603.1"/>
    </source>
</evidence>
<proteinExistence type="predicted"/>
<comment type="caution">
    <text evidence="1">The sequence shown here is derived from an EMBL/GenBank/DDBJ whole genome shotgun (WGS) entry which is preliminary data.</text>
</comment>
<gene>
    <name evidence="1" type="ORF">SDC9_52905</name>
</gene>